<proteinExistence type="predicted"/>
<dbReference type="SUPFAM" id="SSF53474">
    <property type="entry name" value="alpha/beta-Hydrolases"/>
    <property type="match status" value="1"/>
</dbReference>
<evidence type="ECO:0000256" key="2">
    <source>
        <dbReference type="SAM" id="SignalP"/>
    </source>
</evidence>
<dbReference type="Pfam" id="PF01738">
    <property type="entry name" value="DLH"/>
    <property type="match status" value="1"/>
</dbReference>
<accession>A0AA37TDN5</accession>
<evidence type="ECO:0000313" key="5">
    <source>
        <dbReference type="Proteomes" id="UP001157440"/>
    </source>
</evidence>
<dbReference type="EMBL" id="BSPL01000002">
    <property type="protein sequence ID" value="GLS68042.1"/>
    <property type="molecule type" value="Genomic_DNA"/>
</dbReference>
<dbReference type="AlphaFoldDB" id="A0AA37TDN5"/>
<keyword evidence="1 4" id="KW-0378">Hydrolase</keyword>
<evidence type="ECO:0000259" key="3">
    <source>
        <dbReference type="Pfam" id="PF01738"/>
    </source>
</evidence>
<organism evidence="4 5">
    <name type="scientific">Methylobacterium tardum</name>
    <dbReference type="NCBI Taxonomy" id="374432"/>
    <lineage>
        <taxon>Bacteria</taxon>
        <taxon>Pseudomonadati</taxon>
        <taxon>Pseudomonadota</taxon>
        <taxon>Alphaproteobacteria</taxon>
        <taxon>Hyphomicrobiales</taxon>
        <taxon>Methylobacteriaceae</taxon>
        <taxon>Methylobacterium</taxon>
    </lineage>
</organism>
<dbReference type="InterPro" id="IPR050261">
    <property type="entry name" value="FrsA_esterase"/>
</dbReference>
<dbReference type="Proteomes" id="UP001157440">
    <property type="component" value="Unassembled WGS sequence"/>
</dbReference>
<dbReference type="PANTHER" id="PTHR22946:SF9">
    <property type="entry name" value="POLYKETIDE TRANSFERASE AF380"/>
    <property type="match status" value="1"/>
</dbReference>
<dbReference type="InterPro" id="IPR002925">
    <property type="entry name" value="Dienelactn_hydro"/>
</dbReference>
<name>A0AA37TDN5_9HYPH</name>
<feature type="signal peptide" evidence="2">
    <location>
        <begin position="1"/>
        <end position="27"/>
    </location>
</feature>
<evidence type="ECO:0000313" key="4">
    <source>
        <dbReference type="EMBL" id="GLS68042.1"/>
    </source>
</evidence>
<protein>
    <submittedName>
        <fullName evidence="4">Dienelactone hydrolase</fullName>
    </submittedName>
</protein>
<evidence type="ECO:0000256" key="1">
    <source>
        <dbReference type="ARBA" id="ARBA00022801"/>
    </source>
</evidence>
<keyword evidence="2" id="KW-0732">Signal</keyword>
<dbReference type="PANTHER" id="PTHR22946">
    <property type="entry name" value="DIENELACTONE HYDROLASE DOMAIN-CONTAINING PROTEIN-RELATED"/>
    <property type="match status" value="1"/>
</dbReference>
<sequence>MRAATSLLRRWASYLGVWALLPSSAWAQATDVTFPGPQGVELHGIQYRPGGTGPFPAVVALHGCGGLYDHSGALNARHADWGERLAAQGFLVLFPDSFGSRGLGSQCSTTGRAIRPGRERAADAEAAKAYLQARPDVKPTAVSLLGWSNGGSTVLYAAGARVSDGRPSFARAVAFYPGCRALAERSWHDRVPLQILVGGADDWTGAAACQSLAAAAQARGEPVAITVYPGAYHDFDHPALPIRERRGLAHTVAGDGVAHVGTDPAAREDALIRVPAFLAR</sequence>
<dbReference type="RefSeq" id="WP_238199234.1">
    <property type="nucleotide sequence ID" value="NZ_BPQZ01000033.1"/>
</dbReference>
<feature type="chain" id="PRO_5041368149" evidence="2">
    <location>
        <begin position="28"/>
        <end position="280"/>
    </location>
</feature>
<dbReference type="InterPro" id="IPR029058">
    <property type="entry name" value="AB_hydrolase_fold"/>
</dbReference>
<keyword evidence="5" id="KW-1185">Reference proteome</keyword>
<reference evidence="5" key="1">
    <citation type="journal article" date="2019" name="Int. J. Syst. Evol. Microbiol.">
        <title>The Global Catalogue of Microorganisms (GCM) 10K type strain sequencing project: providing services to taxonomists for standard genome sequencing and annotation.</title>
        <authorList>
            <consortium name="The Broad Institute Genomics Platform"/>
            <consortium name="The Broad Institute Genome Sequencing Center for Infectious Disease"/>
            <person name="Wu L."/>
            <person name="Ma J."/>
        </authorList>
    </citation>
    <scope>NUCLEOTIDE SEQUENCE [LARGE SCALE GENOMIC DNA]</scope>
    <source>
        <strain evidence="5">NBRC 103632</strain>
    </source>
</reference>
<gene>
    <name evidence="4" type="ORF">GCM10007890_00530</name>
</gene>
<comment type="caution">
    <text evidence="4">The sequence shown here is derived from an EMBL/GenBank/DDBJ whole genome shotgun (WGS) entry which is preliminary data.</text>
</comment>
<dbReference type="Gene3D" id="3.40.50.1820">
    <property type="entry name" value="alpha/beta hydrolase"/>
    <property type="match status" value="1"/>
</dbReference>
<dbReference type="GO" id="GO:0052689">
    <property type="term" value="F:carboxylic ester hydrolase activity"/>
    <property type="evidence" value="ECO:0007669"/>
    <property type="project" value="UniProtKB-ARBA"/>
</dbReference>
<feature type="domain" description="Dienelactone hydrolase" evidence="3">
    <location>
        <begin position="44"/>
        <end position="278"/>
    </location>
</feature>